<dbReference type="RefSeq" id="WP_125242756.1">
    <property type="nucleotide sequence ID" value="NZ_RSED01000005.1"/>
</dbReference>
<dbReference type="SUPFAM" id="SSF117396">
    <property type="entry name" value="TM1631-like"/>
    <property type="match status" value="1"/>
</dbReference>
<dbReference type="Pfam" id="PF01904">
    <property type="entry name" value="DUF72"/>
    <property type="match status" value="1"/>
</dbReference>
<dbReference type="EMBL" id="RSED01000005">
    <property type="protein sequence ID" value="RRS04938.1"/>
    <property type="molecule type" value="Genomic_DNA"/>
</dbReference>
<dbReference type="InterPro" id="IPR036520">
    <property type="entry name" value="UPF0759_sf"/>
</dbReference>
<organism evidence="1 2">
    <name type="scientific">Aquabacterium soli</name>
    <dbReference type="NCBI Taxonomy" id="2493092"/>
    <lineage>
        <taxon>Bacteria</taxon>
        <taxon>Pseudomonadati</taxon>
        <taxon>Pseudomonadota</taxon>
        <taxon>Betaproteobacteria</taxon>
        <taxon>Burkholderiales</taxon>
        <taxon>Aquabacterium</taxon>
    </lineage>
</organism>
<accession>A0A426VDI0</accession>
<sequence>MRSPSPDSPHQALDHQASQVRIGISGWRYEPWRGVFYPDGLPQRRELQFASRALPSIEINGTFYALQKPPSFEAWFHDTPDDFVFSVKAPKFVTHTRRLRDVDKPIANFLASGLLRLRHKLGPILWQFPPSFRFDAALFEDFLAQLPHDTEAALKVARGHDAFMADRVHLAIDARRPLRHAIEIRHQSFVDGAFIDLLRRHRVALVVADTAGKWPLLEEPTSDLMYLRLHGDKELYASGYSEAALDRWAERIRAWRRGGQPKDAHTVDGAQAKAAHPGHRDIHVYFDNDIKVRAPFDAARLMHKLGLADTLNQDGHFEVTLPIEQKGAAADGKKPRA</sequence>
<dbReference type="PANTHER" id="PTHR30348:SF4">
    <property type="entry name" value="DUF72 DOMAIN-CONTAINING PROTEIN"/>
    <property type="match status" value="1"/>
</dbReference>
<name>A0A426VDI0_9BURK</name>
<proteinExistence type="predicted"/>
<dbReference type="OrthoDB" id="9780310at2"/>
<comment type="caution">
    <text evidence="1">The sequence shown here is derived from an EMBL/GenBank/DDBJ whole genome shotgun (WGS) entry which is preliminary data.</text>
</comment>
<evidence type="ECO:0000313" key="1">
    <source>
        <dbReference type="EMBL" id="RRS04938.1"/>
    </source>
</evidence>
<reference evidence="1 2" key="1">
    <citation type="submission" date="2018-12" db="EMBL/GenBank/DDBJ databases">
        <title>The whole draft genome of Aquabacterium sp. SJQ9.</title>
        <authorList>
            <person name="Sun L."/>
            <person name="Gao X."/>
            <person name="Chen W."/>
            <person name="Huang K."/>
        </authorList>
    </citation>
    <scope>NUCLEOTIDE SEQUENCE [LARGE SCALE GENOMIC DNA]</scope>
    <source>
        <strain evidence="1 2">SJQ9</strain>
    </source>
</reference>
<dbReference type="PANTHER" id="PTHR30348">
    <property type="entry name" value="UNCHARACTERIZED PROTEIN YECE"/>
    <property type="match status" value="1"/>
</dbReference>
<gene>
    <name evidence="1" type="ORF">EIP75_08175</name>
</gene>
<dbReference type="InterPro" id="IPR002763">
    <property type="entry name" value="DUF72"/>
</dbReference>
<dbReference type="Proteomes" id="UP000269265">
    <property type="component" value="Unassembled WGS sequence"/>
</dbReference>
<protein>
    <submittedName>
        <fullName evidence="1">DUF72 domain-containing protein</fullName>
    </submittedName>
</protein>
<evidence type="ECO:0000313" key="2">
    <source>
        <dbReference type="Proteomes" id="UP000269265"/>
    </source>
</evidence>
<keyword evidence="2" id="KW-1185">Reference proteome</keyword>
<dbReference type="Gene3D" id="3.20.20.410">
    <property type="entry name" value="Protein of unknown function UPF0759"/>
    <property type="match status" value="1"/>
</dbReference>
<dbReference type="AlphaFoldDB" id="A0A426VDI0"/>